<organism evidence="2 3">
    <name type="scientific">Sulfobacillus acidophilus</name>
    <dbReference type="NCBI Taxonomy" id="53633"/>
    <lineage>
        <taxon>Bacteria</taxon>
        <taxon>Bacillati</taxon>
        <taxon>Bacillota</taxon>
        <taxon>Clostridia</taxon>
        <taxon>Eubacteriales</taxon>
        <taxon>Clostridiales Family XVII. Incertae Sedis</taxon>
        <taxon>Sulfobacillus</taxon>
    </lineage>
</organism>
<protein>
    <recommendedName>
        <fullName evidence="1">Coenzyme F420:L-glutamate ligase-like domain-containing protein</fullName>
    </recommendedName>
</protein>
<proteinExistence type="predicted"/>
<dbReference type="Proteomes" id="UP000241848">
    <property type="component" value="Unassembled WGS sequence"/>
</dbReference>
<comment type="caution">
    <text evidence="2">The sequence shown here is derived from an EMBL/GenBank/DDBJ whole genome shotgun (WGS) entry which is preliminary data.</text>
</comment>
<name>A0A2T2WCY8_9FIRM</name>
<reference evidence="2 3" key="1">
    <citation type="journal article" date="2014" name="BMC Genomics">
        <title>Comparison of environmental and isolate Sulfobacillus genomes reveals diverse carbon, sulfur, nitrogen, and hydrogen metabolisms.</title>
        <authorList>
            <person name="Justice N.B."/>
            <person name="Norman A."/>
            <person name="Brown C.T."/>
            <person name="Singh A."/>
            <person name="Thomas B.C."/>
            <person name="Banfield J.F."/>
        </authorList>
    </citation>
    <scope>NUCLEOTIDE SEQUENCE [LARGE SCALE GENOMIC DNA]</scope>
    <source>
        <strain evidence="2">AMDSBA3</strain>
    </source>
</reference>
<gene>
    <name evidence="2" type="ORF">C7B45_16580</name>
</gene>
<dbReference type="Pfam" id="PF01996">
    <property type="entry name" value="F420_ligase"/>
    <property type="match status" value="1"/>
</dbReference>
<accession>A0A2T2WCY8</accession>
<evidence type="ECO:0000313" key="2">
    <source>
        <dbReference type="EMBL" id="PSR20098.1"/>
    </source>
</evidence>
<dbReference type="AlphaFoldDB" id="A0A2T2WCY8"/>
<dbReference type="InterPro" id="IPR002847">
    <property type="entry name" value="F420-0_gamma-glut_ligase-dom"/>
</dbReference>
<feature type="domain" description="Coenzyme F420:L-glutamate ligase-like" evidence="1">
    <location>
        <begin position="32"/>
        <end position="119"/>
    </location>
</feature>
<evidence type="ECO:0000259" key="1">
    <source>
        <dbReference type="Pfam" id="PF01996"/>
    </source>
</evidence>
<sequence>MSSVLVTENDAGCWIEKPIRKVHGRVYRRYVVRTHLVRPGERLDRTMVQYLVGQLTQSDILVLGEKMVAIAEGRAVALSSVKPRPLARVLARHVRPVGYGLGLKRAETMEMSIRESGSVRIFVAALAGIFDRMTGRSGDFYRVAGRRVAAIDGPGPTTIPPYNQFIVLAPEHPETVIAAFVKRFGCRVAVVDVNDVGSEVLAWSHDTDPALVSRLMRDNPMGQGAQSTPMAVLRLEEKPPLTISWPNGYVPQSGAWVVPVIGSGDCGMNLNWSRV</sequence>
<dbReference type="EMBL" id="PXYV01000087">
    <property type="protein sequence ID" value="PSR20098.1"/>
    <property type="molecule type" value="Genomic_DNA"/>
</dbReference>
<dbReference type="Gene3D" id="3.30.1330.100">
    <property type="entry name" value="CofE-like"/>
    <property type="match status" value="1"/>
</dbReference>
<evidence type="ECO:0000313" key="3">
    <source>
        <dbReference type="Proteomes" id="UP000241848"/>
    </source>
</evidence>
<dbReference type="SUPFAM" id="SSF144010">
    <property type="entry name" value="CofE-like"/>
    <property type="match status" value="1"/>
</dbReference>